<dbReference type="PROSITE" id="PS51782">
    <property type="entry name" value="LYSM"/>
    <property type="match status" value="1"/>
</dbReference>
<dbReference type="PROSITE" id="PS50003">
    <property type="entry name" value="PH_DOMAIN"/>
    <property type="match status" value="1"/>
</dbReference>
<dbReference type="OMA" id="QTEAWIN"/>
<dbReference type="Pfam" id="PF00169">
    <property type="entry name" value="PH"/>
    <property type="match status" value="1"/>
</dbReference>
<accession>D3B3Z2</accession>
<dbReference type="EMBL" id="ADBJ01000010">
    <property type="protein sequence ID" value="EFA84040.1"/>
    <property type="molecule type" value="Genomic_DNA"/>
</dbReference>
<dbReference type="InterPro" id="IPR045030">
    <property type="entry name" value="LYSM1-4"/>
</dbReference>
<evidence type="ECO:0008006" key="6">
    <source>
        <dbReference type="Google" id="ProtNLM"/>
    </source>
</evidence>
<dbReference type="SUPFAM" id="SSF54106">
    <property type="entry name" value="LysM domain"/>
    <property type="match status" value="1"/>
</dbReference>
<sequence>MGFEQFNDYSETQQQQQQQQPPLYGFSQMNTQPVMVPVGMVDSLPYNFQQQQMQQQLYPQMQIQMQMSGQPAQPPQFETATDLKRCLKCTKIYYHMDSFNNQACSYHRDNYVKGEERWLCCNRVGREASPCFSTYHVEDENTSQILRSMTIPKPDVVQQNNPIYQNLNFGYVGAERILYEGVLKKQGKRLGFWEKRRFRLTFSSLINYYDETDKTVHRVFQLADITISFKRMSTDDGDRICLVINDGQRNHNLYSPVTDQTEAWIDSLHTQKKIYLQSISNQRFLHSSSPGMASFSPPNPHQFLSHYPPLQMSNHMSSGNLNNIMSNANLMNSQSMQAQQFAPQQLGASKQEPFPIINNYFPQPPAQPQQPITTSDKVQWIQHRVQVSDTLAGLAIKYNTTIDIIKRTNLIKNDTCITHQTLLVPVSGPINMTTQAPIPQTEEEKRRKMIQLFAVSENISKEESRSYLVNNDWDITKALRELKDDLDWEHSHPFLAEGFLQY</sequence>
<dbReference type="CDD" id="cd00118">
    <property type="entry name" value="LysM"/>
    <property type="match status" value="1"/>
</dbReference>
<dbReference type="Proteomes" id="UP000001396">
    <property type="component" value="Unassembled WGS sequence"/>
</dbReference>
<evidence type="ECO:0000313" key="5">
    <source>
        <dbReference type="Proteomes" id="UP000001396"/>
    </source>
</evidence>
<name>D3B3Z2_HETP5</name>
<feature type="region of interest" description="Disordered" evidence="1">
    <location>
        <begin position="1"/>
        <end position="26"/>
    </location>
</feature>
<feature type="domain" description="PH" evidence="2">
    <location>
        <begin position="176"/>
        <end position="273"/>
    </location>
</feature>
<protein>
    <recommendedName>
        <fullName evidence="6">LysM domain-containing protein</fullName>
    </recommendedName>
</protein>
<dbReference type="Pfam" id="PF01476">
    <property type="entry name" value="LysM"/>
    <property type="match status" value="1"/>
</dbReference>
<dbReference type="FunCoup" id="D3B3Z2">
    <property type="interactions" value="805"/>
</dbReference>
<dbReference type="RefSeq" id="XP_020436157.1">
    <property type="nucleotide sequence ID" value="XM_020574085.1"/>
</dbReference>
<dbReference type="AlphaFoldDB" id="D3B3Z2"/>
<dbReference type="Gene3D" id="2.30.29.30">
    <property type="entry name" value="Pleckstrin-homology domain (PH domain)/Phosphotyrosine-binding domain (PTB)"/>
    <property type="match status" value="1"/>
</dbReference>
<proteinExistence type="predicted"/>
<dbReference type="Gene3D" id="3.10.350.10">
    <property type="entry name" value="LysM domain"/>
    <property type="match status" value="1"/>
</dbReference>
<dbReference type="InterPro" id="IPR011993">
    <property type="entry name" value="PH-like_dom_sf"/>
</dbReference>
<dbReference type="PANTHER" id="PTHR20932:SF16">
    <property type="entry name" value="PH DOMAIN-CONTAINING PROTEIN"/>
    <property type="match status" value="1"/>
</dbReference>
<dbReference type="SMART" id="SM00233">
    <property type="entry name" value="PH"/>
    <property type="match status" value="1"/>
</dbReference>
<evidence type="ECO:0000313" key="4">
    <source>
        <dbReference type="EMBL" id="EFA84040.1"/>
    </source>
</evidence>
<dbReference type="SUPFAM" id="SSF50729">
    <property type="entry name" value="PH domain-like"/>
    <property type="match status" value="1"/>
</dbReference>
<dbReference type="InterPro" id="IPR036779">
    <property type="entry name" value="LysM_dom_sf"/>
</dbReference>
<feature type="domain" description="LysM" evidence="3">
    <location>
        <begin position="381"/>
        <end position="425"/>
    </location>
</feature>
<dbReference type="InParanoid" id="D3B3Z2"/>
<dbReference type="GeneID" id="31358636"/>
<dbReference type="PANTHER" id="PTHR20932">
    <property type="entry name" value="LYSM AND PUTATIVE PEPTIDOGLYCAN-BINDING DOMAIN-CONTAINING PROTEIN"/>
    <property type="match status" value="1"/>
</dbReference>
<dbReference type="InterPro" id="IPR001849">
    <property type="entry name" value="PH_domain"/>
</dbReference>
<reference evidence="4 5" key="1">
    <citation type="journal article" date="2011" name="Genome Res.">
        <title>Phylogeny-wide analysis of social amoeba genomes highlights ancient origins for complex intercellular communication.</title>
        <authorList>
            <person name="Heidel A.J."/>
            <person name="Lawal H.M."/>
            <person name="Felder M."/>
            <person name="Schilde C."/>
            <person name="Helps N.R."/>
            <person name="Tunggal B."/>
            <person name="Rivero F."/>
            <person name="John U."/>
            <person name="Schleicher M."/>
            <person name="Eichinger L."/>
            <person name="Platzer M."/>
            <person name="Noegel A.A."/>
            <person name="Schaap P."/>
            <person name="Gloeckner G."/>
        </authorList>
    </citation>
    <scope>NUCLEOTIDE SEQUENCE [LARGE SCALE GENOMIC DNA]</scope>
    <source>
        <strain evidence="5">ATCC 26659 / Pp 5 / PN500</strain>
    </source>
</reference>
<dbReference type="InterPro" id="IPR018392">
    <property type="entry name" value="LysM"/>
</dbReference>
<comment type="caution">
    <text evidence="4">The sequence shown here is derived from an EMBL/GenBank/DDBJ whole genome shotgun (WGS) entry which is preliminary data.</text>
</comment>
<gene>
    <name evidence="4" type="ORF">PPL_03113</name>
</gene>
<organism evidence="4 5">
    <name type="scientific">Heterostelium pallidum (strain ATCC 26659 / Pp 5 / PN500)</name>
    <name type="common">Cellular slime mold</name>
    <name type="synonym">Polysphondylium pallidum</name>
    <dbReference type="NCBI Taxonomy" id="670386"/>
    <lineage>
        <taxon>Eukaryota</taxon>
        <taxon>Amoebozoa</taxon>
        <taxon>Evosea</taxon>
        <taxon>Eumycetozoa</taxon>
        <taxon>Dictyostelia</taxon>
        <taxon>Acytosteliales</taxon>
        <taxon>Acytosteliaceae</taxon>
        <taxon>Heterostelium</taxon>
    </lineage>
</organism>
<evidence type="ECO:0000259" key="3">
    <source>
        <dbReference type="PROSITE" id="PS51782"/>
    </source>
</evidence>
<evidence type="ECO:0000256" key="1">
    <source>
        <dbReference type="SAM" id="MobiDB-lite"/>
    </source>
</evidence>
<evidence type="ECO:0000259" key="2">
    <source>
        <dbReference type="PROSITE" id="PS50003"/>
    </source>
</evidence>
<keyword evidence="5" id="KW-1185">Reference proteome</keyword>